<keyword evidence="2" id="KW-0812">Transmembrane</keyword>
<evidence type="ECO:0000313" key="4">
    <source>
        <dbReference type="Proteomes" id="UP000380867"/>
    </source>
</evidence>
<evidence type="ECO:0000256" key="2">
    <source>
        <dbReference type="SAM" id="Phobius"/>
    </source>
</evidence>
<feature type="compositionally biased region" description="Low complexity" evidence="1">
    <location>
        <begin position="78"/>
        <end position="97"/>
    </location>
</feature>
<evidence type="ECO:0000313" key="3">
    <source>
        <dbReference type="EMBL" id="KAA1397524.1"/>
    </source>
</evidence>
<evidence type="ECO:0000256" key="1">
    <source>
        <dbReference type="SAM" id="MobiDB-lite"/>
    </source>
</evidence>
<comment type="caution">
    <text evidence="3">The sequence shown here is derived from an EMBL/GenBank/DDBJ whole genome shotgun (WGS) entry which is preliminary data.</text>
</comment>
<keyword evidence="4" id="KW-1185">Reference proteome</keyword>
<proteinExistence type="predicted"/>
<accession>A0A5M4FE24</accession>
<feature type="transmembrane region" description="Helical" evidence="2">
    <location>
        <begin position="42"/>
        <end position="62"/>
    </location>
</feature>
<keyword evidence="2" id="KW-0472">Membrane</keyword>
<dbReference type="OrthoDB" id="9824045at2"/>
<protein>
    <submittedName>
        <fullName evidence="3">Uncharacterized protein</fullName>
    </submittedName>
</protein>
<keyword evidence="2" id="KW-1133">Transmembrane helix</keyword>
<dbReference type="RefSeq" id="WP_149688975.1">
    <property type="nucleotide sequence ID" value="NZ_SDPQ02000002.1"/>
</dbReference>
<dbReference type="AlphaFoldDB" id="A0A5M4FE24"/>
<feature type="region of interest" description="Disordered" evidence="1">
    <location>
        <begin position="66"/>
        <end position="116"/>
    </location>
</feature>
<reference evidence="3" key="1">
    <citation type="submission" date="2019-09" db="EMBL/GenBank/DDBJ databases">
        <authorList>
            <person name="Li J."/>
        </authorList>
    </citation>
    <scope>NUCLEOTIDE SEQUENCE [LARGE SCALE GENOMIC DNA]</scope>
    <source>
        <strain evidence="3">JCM 14732</strain>
    </source>
</reference>
<sequence length="231" mass="24704">MRSHIIDELRPVVPDLPPTWESETRRAILDSARATRSTPHRLLLLASAAAVVAALAGGAVFARNSLSSNDTRPVGPASQGPPSTPTTTPRTQETTGPTPRPERTYVPAPGDPKTHELNVTIRDKGISYTPGTCAAIRGNTDFQDRLGFSGPDKQYENRPLKDAEFTIPKQGTRLADGTCEATLTVTIPYAPRYRAGISREGHGISGPDDAGETLIAAKGDSQDVVVMNYPH</sequence>
<organism evidence="3 4">
    <name type="scientific">Aeromicrobium ginsengisoli</name>
    <dbReference type="NCBI Taxonomy" id="363867"/>
    <lineage>
        <taxon>Bacteria</taxon>
        <taxon>Bacillati</taxon>
        <taxon>Actinomycetota</taxon>
        <taxon>Actinomycetes</taxon>
        <taxon>Propionibacteriales</taxon>
        <taxon>Nocardioidaceae</taxon>
        <taxon>Aeromicrobium</taxon>
    </lineage>
</organism>
<name>A0A5M4FE24_9ACTN</name>
<dbReference type="Proteomes" id="UP000380867">
    <property type="component" value="Unassembled WGS sequence"/>
</dbReference>
<dbReference type="EMBL" id="SDPQ02000002">
    <property type="protein sequence ID" value="KAA1397524.1"/>
    <property type="molecule type" value="Genomic_DNA"/>
</dbReference>
<gene>
    <name evidence="3" type="ORF">ESP70_009115</name>
</gene>